<organism evidence="2 3">
    <name type="scientific">Mycena belliarum</name>
    <dbReference type="NCBI Taxonomy" id="1033014"/>
    <lineage>
        <taxon>Eukaryota</taxon>
        <taxon>Fungi</taxon>
        <taxon>Dikarya</taxon>
        <taxon>Basidiomycota</taxon>
        <taxon>Agaricomycotina</taxon>
        <taxon>Agaricomycetes</taxon>
        <taxon>Agaricomycetidae</taxon>
        <taxon>Agaricales</taxon>
        <taxon>Marasmiineae</taxon>
        <taxon>Mycenaceae</taxon>
        <taxon>Mycena</taxon>
    </lineage>
</organism>
<keyword evidence="2" id="KW-0418">Kinase</keyword>
<dbReference type="GO" id="GO:0016301">
    <property type="term" value="F:kinase activity"/>
    <property type="evidence" value="ECO:0007669"/>
    <property type="project" value="UniProtKB-KW"/>
</dbReference>
<protein>
    <submittedName>
        <fullName evidence="2">Kinase-like domain-containing protein</fullName>
    </submittedName>
</protein>
<evidence type="ECO:0000313" key="2">
    <source>
        <dbReference type="EMBL" id="KAJ7076092.1"/>
    </source>
</evidence>
<name>A0AAD6XI19_9AGAR</name>
<keyword evidence="2" id="KW-0808">Transferase</keyword>
<dbReference type="PANTHER" id="PTHR21310:SF15">
    <property type="entry name" value="AMINOGLYCOSIDE PHOSPHOTRANSFERASE DOMAIN-CONTAINING PROTEIN"/>
    <property type="match status" value="1"/>
</dbReference>
<comment type="caution">
    <text evidence="2">The sequence shown here is derived from an EMBL/GenBank/DDBJ whole genome shotgun (WGS) entry which is preliminary data.</text>
</comment>
<dbReference type="Pfam" id="PF01636">
    <property type="entry name" value="APH"/>
    <property type="match status" value="1"/>
</dbReference>
<reference evidence="2" key="1">
    <citation type="submission" date="2023-03" db="EMBL/GenBank/DDBJ databases">
        <title>Massive genome expansion in bonnet fungi (Mycena s.s.) driven by repeated elements and novel gene families across ecological guilds.</title>
        <authorList>
            <consortium name="Lawrence Berkeley National Laboratory"/>
            <person name="Harder C.B."/>
            <person name="Miyauchi S."/>
            <person name="Viragh M."/>
            <person name="Kuo A."/>
            <person name="Thoen E."/>
            <person name="Andreopoulos B."/>
            <person name="Lu D."/>
            <person name="Skrede I."/>
            <person name="Drula E."/>
            <person name="Henrissat B."/>
            <person name="Morin E."/>
            <person name="Kohler A."/>
            <person name="Barry K."/>
            <person name="LaButti K."/>
            <person name="Morin E."/>
            <person name="Salamov A."/>
            <person name="Lipzen A."/>
            <person name="Mereny Z."/>
            <person name="Hegedus B."/>
            <person name="Baldrian P."/>
            <person name="Stursova M."/>
            <person name="Weitz H."/>
            <person name="Taylor A."/>
            <person name="Grigoriev I.V."/>
            <person name="Nagy L.G."/>
            <person name="Martin F."/>
            <person name="Kauserud H."/>
        </authorList>
    </citation>
    <scope>NUCLEOTIDE SEQUENCE</scope>
    <source>
        <strain evidence="2">CBHHK173m</strain>
    </source>
</reference>
<feature type="non-terminal residue" evidence="2">
    <location>
        <position position="1"/>
    </location>
</feature>
<dbReference type="InterPro" id="IPR051678">
    <property type="entry name" value="AGP_Transferase"/>
</dbReference>
<keyword evidence="3" id="KW-1185">Reference proteome</keyword>
<proteinExistence type="predicted"/>
<dbReference type="InterPro" id="IPR011009">
    <property type="entry name" value="Kinase-like_dom_sf"/>
</dbReference>
<evidence type="ECO:0000259" key="1">
    <source>
        <dbReference type="Pfam" id="PF01636"/>
    </source>
</evidence>
<dbReference type="Gene3D" id="3.90.1200.10">
    <property type="match status" value="1"/>
</dbReference>
<dbReference type="SUPFAM" id="SSF56112">
    <property type="entry name" value="Protein kinase-like (PK-like)"/>
    <property type="match status" value="1"/>
</dbReference>
<accession>A0AAD6XI19</accession>
<dbReference type="InterPro" id="IPR002575">
    <property type="entry name" value="Aminoglycoside_PTrfase"/>
</dbReference>
<evidence type="ECO:0000313" key="3">
    <source>
        <dbReference type="Proteomes" id="UP001222325"/>
    </source>
</evidence>
<dbReference type="EMBL" id="JARJCN010000085">
    <property type="protein sequence ID" value="KAJ7076092.1"/>
    <property type="molecule type" value="Genomic_DNA"/>
</dbReference>
<dbReference type="Proteomes" id="UP001222325">
    <property type="component" value="Unassembled WGS sequence"/>
</dbReference>
<sequence>MSDHPNLVEVAIPYNLEELGGCPHPNLVPIVARVHAHFPNDPCVQVEIIAFESYHFVSVLHLESGRKLIARVKFSAASLSKTFTTSWRTNSEVATMKYIKENTTIPVPEVYLHDDDVSGEVGGSWMVTEYIPHRDASLYYRWPRMSHSQKEDACRAVAKIWHELLSLRFDAVGSLRIDEAGKIAMGPIAVPSRFASLKKPIYPAFESCGPFSTAREWLLALARHDLMINDTFDPELDEEKRRKQLMQAAIDKISGSPLLSSDHRIELPITLVHVDLCASNILVSPDDPTIITAVIDWEGACTTPLWAARPNHVSAVLQQHIDIWEPELWEAHVNLQHLLGKLQGETDPDDQKALDLLRANVET</sequence>
<feature type="domain" description="Aminoglycoside phosphotransferase" evidence="1">
    <location>
        <begin position="90"/>
        <end position="306"/>
    </location>
</feature>
<dbReference type="AlphaFoldDB" id="A0AAD6XI19"/>
<gene>
    <name evidence="2" type="ORF">B0H15DRAFT_893610</name>
</gene>
<dbReference type="PANTHER" id="PTHR21310">
    <property type="entry name" value="AMINOGLYCOSIDE PHOSPHOTRANSFERASE-RELATED-RELATED"/>
    <property type="match status" value="1"/>
</dbReference>